<evidence type="ECO:0000313" key="2">
    <source>
        <dbReference type="EMBL" id="EDP96071.1"/>
    </source>
</evidence>
<gene>
    <name evidence="2" type="ORF">KAOT1_07878</name>
</gene>
<sequence>MGKRKISLNNPWFVTLISTMVGIIAGLYITSFFESNRLYNAKENALKQVESELKDNYKLLKEFNERLSEKYEPVGYILSNLNEEMNLIIHKDSLESFKKNTEKVFTYDSFTAVDETKIKLHGDFDFNIEAGLMGRNLSDIVWNSYKQTNYLSITDFECLTAIETYYQLQKEVNGKTEVWKNDFFQADFTSNLEETNKFMNNWRVLLMKQKLLLDYYKFIDNILANCE</sequence>
<dbReference type="RefSeq" id="WP_007094141.1">
    <property type="nucleotide sequence ID" value="NZ_CP142125.1"/>
</dbReference>
<accession>A9DY09</accession>
<keyword evidence="1" id="KW-0472">Membrane</keyword>
<keyword evidence="1" id="KW-1133">Transmembrane helix</keyword>
<keyword evidence="1" id="KW-0812">Transmembrane</keyword>
<dbReference type="STRING" id="391587.KAOT1_07878"/>
<proteinExistence type="predicted"/>
<dbReference type="Proteomes" id="UP000002945">
    <property type="component" value="Unassembled WGS sequence"/>
</dbReference>
<dbReference type="EMBL" id="ABIB01000005">
    <property type="protein sequence ID" value="EDP96071.1"/>
    <property type="molecule type" value="Genomic_DNA"/>
</dbReference>
<evidence type="ECO:0000313" key="3">
    <source>
        <dbReference type="Proteomes" id="UP000002945"/>
    </source>
</evidence>
<name>A9DY09_9FLAO</name>
<keyword evidence="3" id="KW-1185">Reference proteome</keyword>
<protein>
    <submittedName>
        <fullName evidence="2">Uncharacterized protein</fullName>
    </submittedName>
</protein>
<dbReference type="HOGENOM" id="CLU_1218465_0_0_10"/>
<evidence type="ECO:0000256" key="1">
    <source>
        <dbReference type="SAM" id="Phobius"/>
    </source>
</evidence>
<reference evidence="2 3" key="1">
    <citation type="journal article" date="2011" name="J. Bacteriol.">
        <title>Genome sequence of the algicidal bacterium Kordia algicida OT-1.</title>
        <authorList>
            <person name="Lee H.S."/>
            <person name="Kang S.G."/>
            <person name="Kwon K.K."/>
            <person name="Lee J.H."/>
            <person name="Kim S.J."/>
        </authorList>
    </citation>
    <scope>NUCLEOTIDE SEQUENCE [LARGE SCALE GENOMIC DNA]</scope>
    <source>
        <strain evidence="2 3">OT-1</strain>
    </source>
</reference>
<comment type="caution">
    <text evidence="2">The sequence shown here is derived from an EMBL/GenBank/DDBJ whole genome shotgun (WGS) entry which is preliminary data.</text>
</comment>
<feature type="transmembrane region" description="Helical" evidence="1">
    <location>
        <begin position="12"/>
        <end position="33"/>
    </location>
</feature>
<organism evidence="2 3">
    <name type="scientific">Kordia algicida OT-1</name>
    <dbReference type="NCBI Taxonomy" id="391587"/>
    <lineage>
        <taxon>Bacteria</taxon>
        <taxon>Pseudomonadati</taxon>
        <taxon>Bacteroidota</taxon>
        <taxon>Flavobacteriia</taxon>
        <taxon>Flavobacteriales</taxon>
        <taxon>Flavobacteriaceae</taxon>
        <taxon>Kordia</taxon>
    </lineage>
</organism>
<dbReference type="OrthoDB" id="1432120at2"/>
<dbReference type="AlphaFoldDB" id="A9DY09"/>